<dbReference type="PROSITE" id="PS50949">
    <property type="entry name" value="HTH_GNTR"/>
    <property type="match status" value="1"/>
</dbReference>
<dbReference type="SMART" id="SM00345">
    <property type="entry name" value="HTH_GNTR"/>
    <property type="match status" value="1"/>
</dbReference>
<protein>
    <submittedName>
        <fullName evidence="5">FadR family transcriptional regulator</fullName>
    </submittedName>
</protein>
<dbReference type="PANTHER" id="PTHR43537">
    <property type="entry name" value="TRANSCRIPTIONAL REGULATOR, GNTR FAMILY"/>
    <property type="match status" value="1"/>
</dbReference>
<evidence type="ECO:0000259" key="4">
    <source>
        <dbReference type="PROSITE" id="PS50949"/>
    </source>
</evidence>
<dbReference type="SUPFAM" id="SSF46785">
    <property type="entry name" value="Winged helix' DNA-binding domain"/>
    <property type="match status" value="1"/>
</dbReference>
<keyword evidence="3" id="KW-0804">Transcription</keyword>
<dbReference type="InterPro" id="IPR008920">
    <property type="entry name" value="TF_FadR/GntR_C"/>
</dbReference>
<evidence type="ECO:0000256" key="2">
    <source>
        <dbReference type="ARBA" id="ARBA00023125"/>
    </source>
</evidence>
<dbReference type="SUPFAM" id="SSF48008">
    <property type="entry name" value="GntR ligand-binding domain-like"/>
    <property type="match status" value="1"/>
</dbReference>
<dbReference type="GO" id="GO:0003677">
    <property type="term" value="F:DNA binding"/>
    <property type="evidence" value="ECO:0007669"/>
    <property type="project" value="UniProtKB-KW"/>
</dbReference>
<sequence>MVTNVNSASASTRILSIETRLPAKRLGVAVVEALVDVIVSGSLAPGDLLPPEIPLSQQFGVSRTVLRESVKRVEEKGLVTVAQGRGTRVEPSSSWNILDRVVLTALIAHDDSLGVLDDLSVVRARLESTMAGETAHHRTADQLGELRRTTALMRTSVEDPDAFNAADHAFHEMVMAISGNRLAESIARILFERARESTRYRGIASDEHVRFTLAEHEAVFAAIEDGDLDRAERAMNDHIIDAWQRRRLPDHRGARPAG</sequence>
<dbReference type="SMART" id="SM00895">
    <property type="entry name" value="FCD"/>
    <property type="match status" value="1"/>
</dbReference>
<gene>
    <name evidence="5" type="ORF">J4E96_10780</name>
</gene>
<dbReference type="PANTHER" id="PTHR43537:SF44">
    <property type="entry name" value="GNTR FAMILY REGULATORY PROTEIN"/>
    <property type="match status" value="1"/>
</dbReference>
<evidence type="ECO:0000313" key="6">
    <source>
        <dbReference type="Proteomes" id="UP000663937"/>
    </source>
</evidence>
<dbReference type="Gene3D" id="1.20.120.530">
    <property type="entry name" value="GntR ligand-binding domain-like"/>
    <property type="match status" value="1"/>
</dbReference>
<dbReference type="PRINTS" id="PR00035">
    <property type="entry name" value="HTHGNTR"/>
</dbReference>
<dbReference type="EMBL" id="CP071868">
    <property type="protein sequence ID" value="QTE27900.1"/>
    <property type="molecule type" value="Genomic_DNA"/>
</dbReference>
<dbReference type="RefSeq" id="WP_227422121.1">
    <property type="nucleotide sequence ID" value="NZ_CP071868.1"/>
</dbReference>
<evidence type="ECO:0000256" key="3">
    <source>
        <dbReference type="ARBA" id="ARBA00023163"/>
    </source>
</evidence>
<organism evidence="5 6">
    <name type="scientific">Pengzhenrongella sicca</name>
    <dbReference type="NCBI Taxonomy" id="2819238"/>
    <lineage>
        <taxon>Bacteria</taxon>
        <taxon>Bacillati</taxon>
        <taxon>Actinomycetota</taxon>
        <taxon>Actinomycetes</taxon>
        <taxon>Micrococcales</taxon>
        <taxon>Pengzhenrongella</taxon>
    </lineage>
</organism>
<dbReference type="GO" id="GO:0003700">
    <property type="term" value="F:DNA-binding transcription factor activity"/>
    <property type="evidence" value="ECO:0007669"/>
    <property type="project" value="InterPro"/>
</dbReference>
<dbReference type="CDD" id="cd07377">
    <property type="entry name" value="WHTH_GntR"/>
    <property type="match status" value="1"/>
</dbReference>
<dbReference type="Proteomes" id="UP000663937">
    <property type="component" value="Chromosome"/>
</dbReference>
<dbReference type="InterPro" id="IPR036388">
    <property type="entry name" value="WH-like_DNA-bd_sf"/>
</dbReference>
<dbReference type="Pfam" id="PF00392">
    <property type="entry name" value="GntR"/>
    <property type="match status" value="1"/>
</dbReference>
<dbReference type="KEGG" id="psic:J4E96_10780"/>
<keyword evidence="2" id="KW-0238">DNA-binding</keyword>
<dbReference type="Gene3D" id="1.10.10.10">
    <property type="entry name" value="Winged helix-like DNA-binding domain superfamily/Winged helix DNA-binding domain"/>
    <property type="match status" value="1"/>
</dbReference>
<keyword evidence="1" id="KW-0805">Transcription regulation</keyword>
<reference evidence="5" key="1">
    <citation type="submission" date="2021-03" db="EMBL/GenBank/DDBJ databases">
        <title>Pengzhenrongella sicca gen. nov., sp. nov., a new member of suborder Micrococcineae isolated from High-Arctic tundra soil.</title>
        <authorList>
            <person name="Peng F."/>
        </authorList>
    </citation>
    <scope>NUCLEOTIDE SEQUENCE</scope>
    <source>
        <strain evidence="5">LRZ-2</strain>
    </source>
</reference>
<dbReference type="AlphaFoldDB" id="A0A8A4Z7M2"/>
<proteinExistence type="predicted"/>
<keyword evidence="6" id="KW-1185">Reference proteome</keyword>
<name>A0A8A4Z7M2_9MICO</name>
<dbReference type="InterPro" id="IPR011711">
    <property type="entry name" value="GntR_C"/>
</dbReference>
<dbReference type="InterPro" id="IPR036390">
    <property type="entry name" value="WH_DNA-bd_sf"/>
</dbReference>
<evidence type="ECO:0000256" key="1">
    <source>
        <dbReference type="ARBA" id="ARBA00023015"/>
    </source>
</evidence>
<accession>A0A8A4Z7M2</accession>
<dbReference type="InterPro" id="IPR000524">
    <property type="entry name" value="Tscrpt_reg_HTH_GntR"/>
</dbReference>
<feature type="domain" description="HTH gntR-type" evidence="4">
    <location>
        <begin position="24"/>
        <end position="92"/>
    </location>
</feature>
<evidence type="ECO:0000313" key="5">
    <source>
        <dbReference type="EMBL" id="QTE27900.1"/>
    </source>
</evidence>
<dbReference type="Pfam" id="PF07729">
    <property type="entry name" value="FCD"/>
    <property type="match status" value="1"/>
</dbReference>